<evidence type="ECO:0000313" key="8">
    <source>
        <dbReference type="EMBL" id="WBA40870.1"/>
    </source>
</evidence>
<dbReference type="HAMAP" id="MF_00109">
    <property type="entry name" value="Shikimate_kinase"/>
    <property type="match status" value="1"/>
</dbReference>
<evidence type="ECO:0000256" key="5">
    <source>
        <dbReference type="ARBA" id="ARBA00022840"/>
    </source>
</evidence>
<comment type="catalytic activity">
    <reaction evidence="7">
        <text>shikimate + ATP = 3-phosphoshikimate + ADP + H(+)</text>
        <dbReference type="Rhea" id="RHEA:13121"/>
        <dbReference type="ChEBI" id="CHEBI:15378"/>
        <dbReference type="ChEBI" id="CHEBI:30616"/>
        <dbReference type="ChEBI" id="CHEBI:36208"/>
        <dbReference type="ChEBI" id="CHEBI:145989"/>
        <dbReference type="ChEBI" id="CHEBI:456216"/>
        <dbReference type="EC" id="2.7.1.71"/>
    </reaction>
</comment>
<comment type="function">
    <text evidence="7">Catalyzes the specific phosphorylation of the 3-hydroxyl group of shikimic acid using ATP as a cosubstrate.</text>
</comment>
<comment type="subunit">
    <text evidence="7">Monomer.</text>
</comment>
<reference evidence="8 9" key="1">
    <citation type="submission" date="2022-12" db="EMBL/GenBank/DDBJ databases">
        <title>Hymenobacter canadensis sp. nov. isolated from lake water of the Cambridge Bay, Canada.</title>
        <authorList>
            <person name="Kim W.H."/>
            <person name="Lee Y.M."/>
        </authorList>
    </citation>
    <scope>NUCLEOTIDE SEQUENCE [LARGE SCALE GENOMIC DNA]</scope>
    <source>
        <strain evidence="8 9">PAMC 29467</strain>
    </source>
</reference>
<dbReference type="PRINTS" id="PR01100">
    <property type="entry name" value="SHIKIMTKNASE"/>
</dbReference>
<organism evidence="8 9">
    <name type="scientific">Hymenobacter canadensis</name>
    <dbReference type="NCBI Taxonomy" id="2999067"/>
    <lineage>
        <taxon>Bacteria</taxon>
        <taxon>Pseudomonadati</taxon>
        <taxon>Bacteroidota</taxon>
        <taxon>Cytophagia</taxon>
        <taxon>Cytophagales</taxon>
        <taxon>Hymenobacteraceae</taxon>
        <taxon>Hymenobacter</taxon>
    </lineage>
</organism>
<gene>
    <name evidence="7" type="primary">aroK</name>
    <name evidence="8" type="ORF">O3303_13690</name>
</gene>
<keyword evidence="7" id="KW-0479">Metal-binding</keyword>
<evidence type="ECO:0000256" key="1">
    <source>
        <dbReference type="ARBA" id="ARBA00022605"/>
    </source>
</evidence>
<keyword evidence="2 7" id="KW-0808">Transferase</keyword>
<keyword evidence="4 7" id="KW-0418">Kinase</keyword>
<dbReference type="CDD" id="cd00464">
    <property type="entry name" value="SK"/>
    <property type="match status" value="1"/>
</dbReference>
<dbReference type="InterPro" id="IPR027417">
    <property type="entry name" value="P-loop_NTPase"/>
</dbReference>
<feature type="binding site" evidence="7">
    <location>
        <position position="21"/>
    </location>
    <ligand>
        <name>Mg(2+)</name>
        <dbReference type="ChEBI" id="CHEBI:18420"/>
    </ligand>
</feature>
<evidence type="ECO:0000256" key="4">
    <source>
        <dbReference type="ARBA" id="ARBA00022777"/>
    </source>
</evidence>
<dbReference type="InterPro" id="IPR000623">
    <property type="entry name" value="Shikimate_kinase/TSH1"/>
</dbReference>
<dbReference type="PANTHER" id="PTHR21087:SF16">
    <property type="entry name" value="SHIKIMATE KINASE 1, CHLOROPLASTIC"/>
    <property type="match status" value="1"/>
</dbReference>
<evidence type="ECO:0000313" key="9">
    <source>
        <dbReference type="Proteomes" id="UP001211005"/>
    </source>
</evidence>
<keyword evidence="6 7" id="KW-0057">Aromatic amino acid biosynthesis</keyword>
<feature type="binding site" evidence="7">
    <location>
        <position position="125"/>
    </location>
    <ligand>
        <name>ATP</name>
        <dbReference type="ChEBI" id="CHEBI:30616"/>
    </ligand>
</feature>
<keyword evidence="9" id="KW-1185">Reference proteome</keyword>
<protein>
    <recommendedName>
        <fullName evidence="7">Shikimate kinase</fullName>
        <shortName evidence="7">SK</shortName>
        <ecNumber evidence="7">2.7.1.71</ecNumber>
    </recommendedName>
</protein>
<keyword evidence="3 7" id="KW-0547">Nucleotide-binding</keyword>
<dbReference type="RefSeq" id="WP_269558957.1">
    <property type="nucleotide sequence ID" value="NZ_CP114767.1"/>
</dbReference>
<comment type="pathway">
    <text evidence="7">Metabolic intermediate biosynthesis; chorismate biosynthesis; chorismate from D-erythrose 4-phosphate and phosphoenolpyruvate: step 5/7.</text>
</comment>
<dbReference type="Gene3D" id="3.40.50.300">
    <property type="entry name" value="P-loop containing nucleotide triphosphate hydrolases"/>
    <property type="match status" value="1"/>
</dbReference>
<feature type="binding site" evidence="7">
    <location>
        <begin position="17"/>
        <end position="22"/>
    </location>
    <ligand>
        <name>ATP</name>
        <dbReference type="ChEBI" id="CHEBI:30616"/>
    </ligand>
</feature>
<dbReference type="EMBL" id="CP114767">
    <property type="protein sequence ID" value="WBA40870.1"/>
    <property type="molecule type" value="Genomic_DNA"/>
</dbReference>
<comment type="caution">
    <text evidence="7">Lacks conserved residue(s) required for the propagation of feature annotation.</text>
</comment>
<keyword evidence="1 7" id="KW-0028">Amino-acid biosynthesis</keyword>
<comment type="cofactor">
    <cofactor evidence="7">
        <name>Mg(2+)</name>
        <dbReference type="ChEBI" id="CHEBI:18420"/>
    </cofactor>
    <text evidence="7">Binds 1 Mg(2+) ion per subunit.</text>
</comment>
<dbReference type="SUPFAM" id="SSF52540">
    <property type="entry name" value="P-loop containing nucleoside triphosphate hydrolases"/>
    <property type="match status" value="1"/>
</dbReference>
<proteinExistence type="inferred from homology"/>
<feature type="binding site" evidence="7">
    <location>
        <position position="148"/>
    </location>
    <ligand>
        <name>substrate</name>
    </ligand>
</feature>
<keyword evidence="5 7" id="KW-0067">ATP-binding</keyword>
<keyword evidence="7" id="KW-0460">Magnesium</keyword>
<evidence type="ECO:0000256" key="7">
    <source>
        <dbReference type="HAMAP-Rule" id="MF_00109"/>
    </source>
</evidence>
<accession>A0ABY7LNT3</accession>
<evidence type="ECO:0000256" key="3">
    <source>
        <dbReference type="ARBA" id="ARBA00022741"/>
    </source>
</evidence>
<evidence type="ECO:0000256" key="2">
    <source>
        <dbReference type="ARBA" id="ARBA00022679"/>
    </source>
</evidence>
<dbReference type="EC" id="2.7.1.71" evidence="7"/>
<comment type="similarity">
    <text evidence="7">Belongs to the shikimate kinase family.</text>
</comment>
<feature type="binding site" evidence="7">
    <location>
        <position position="63"/>
    </location>
    <ligand>
        <name>substrate</name>
    </ligand>
</feature>
<dbReference type="GO" id="GO:0016301">
    <property type="term" value="F:kinase activity"/>
    <property type="evidence" value="ECO:0007669"/>
    <property type="project" value="UniProtKB-KW"/>
</dbReference>
<name>A0ABY7LNT3_9BACT</name>
<dbReference type="Proteomes" id="UP001211005">
    <property type="component" value="Chromosome"/>
</dbReference>
<feature type="binding site" evidence="7">
    <location>
        <position position="39"/>
    </location>
    <ligand>
        <name>substrate</name>
    </ligand>
</feature>
<comment type="subcellular location">
    <subcellularLocation>
        <location evidence="7">Cytoplasm</location>
    </subcellularLocation>
</comment>
<sequence>MMPEPELQRLYLIGMPGAGKTTLGRGLAVAYELPFLDLDEEIVRREGRSVADIFAAEGEDYFREREAAILREVQQQPGRFVLATGGGTPCFHHNLEALLADGPVLYLDVPAPELAARILAAAVQRPLLAGLPDREALISRLDETLRHRTRFYDRAPLRCSAAACTVENVRRLLGRYLSLA</sequence>
<dbReference type="Pfam" id="PF01202">
    <property type="entry name" value="SKI"/>
    <property type="match status" value="1"/>
</dbReference>
<feature type="binding site" evidence="7">
    <location>
        <position position="86"/>
    </location>
    <ligand>
        <name>substrate</name>
    </ligand>
</feature>
<dbReference type="InterPro" id="IPR031322">
    <property type="entry name" value="Shikimate/glucono_kinase"/>
</dbReference>
<keyword evidence="7" id="KW-0963">Cytoplasm</keyword>
<evidence type="ECO:0000256" key="6">
    <source>
        <dbReference type="ARBA" id="ARBA00023141"/>
    </source>
</evidence>
<dbReference type="PANTHER" id="PTHR21087">
    <property type="entry name" value="SHIKIMATE KINASE"/>
    <property type="match status" value="1"/>
</dbReference>